<sequence length="144" mass="17275">MFPEKVLRIIREFSRSITRPDWRTCKKMTQTEYELLLTNSIMNKAIRNMFNNYHHINSCNTFTIQSGQSFYYKRNKYTIIMKVPPYGVIVYDSNGKKYIGELTINYKQCLLKNELHRMEGVYIKNLNKPIYLTHNTYITKNNIL</sequence>
<protein>
    <submittedName>
        <fullName evidence="1">Uncharacterized protein</fullName>
    </submittedName>
</protein>
<evidence type="ECO:0000313" key="1">
    <source>
        <dbReference type="EMBL" id="QHU05721.1"/>
    </source>
</evidence>
<reference evidence="1" key="1">
    <citation type="journal article" date="2020" name="Nature">
        <title>Giant virus diversity and host interactions through global metagenomics.</title>
        <authorList>
            <person name="Schulz F."/>
            <person name="Roux S."/>
            <person name="Paez-Espino D."/>
            <person name="Jungbluth S."/>
            <person name="Walsh D.A."/>
            <person name="Denef V.J."/>
            <person name="McMahon K.D."/>
            <person name="Konstantinidis K.T."/>
            <person name="Eloe-Fadrosh E.A."/>
            <person name="Kyrpides N.C."/>
            <person name="Woyke T."/>
        </authorList>
    </citation>
    <scope>NUCLEOTIDE SEQUENCE</scope>
    <source>
        <strain evidence="1">GVMAG-M-3300027736-24</strain>
    </source>
</reference>
<name>A0A6C0JL07_9ZZZZ</name>
<accession>A0A6C0JL07</accession>
<dbReference type="EMBL" id="MN740418">
    <property type="protein sequence ID" value="QHU05721.1"/>
    <property type="molecule type" value="Genomic_DNA"/>
</dbReference>
<proteinExistence type="predicted"/>
<dbReference type="AlphaFoldDB" id="A0A6C0JL07"/>
<organism evidence="1">
    <name type="scientific">viral metagenome</name>
    <dbReference type="NCBI Taxonomy" id="1070528"/>
    <lineage>
        <taxon>unclassified sequences</taxon>
        <taxon>metagenomes</taxon>
        <taxon>organismal metagenomes</taxon>
    </lineage>
</organism>